<name>X1BYT8_9ZZZZ</name>
<organism evidence="1">
    <name type="scientific">marine sediment metagenome</name>
    <dbReference type="NCBI Taxonomy" id="412755"/>
    <lineage>
        <taxon>unclassified sequences</taxon>
        <taxon>metagenomes</taxon>
        <taxon>ecological metagenomes</taxon>
    </lineage>
</organism>
<dbReference type="InterPro" id="IPR023214">
    <property type="entry name" value="HAD_sf"/>
</dbReference>
<gene>
    <name evidence="1" type="ORF">S01H4_26611</name>
</gene>
<dbReference type="EMBL" id="BART01012864">
    <property type="protein sequence ID" value="GAG86297.1"/>
    <property type="molecule type" value="Genomic_DNA"/>
</dbReference>
<reference evidence="1" key="1">
    <citation type="journal article" date="2014" name="Front. Microbiol.">
        <title>High frequency of phylogenetically diverse reductive dehalogenase-homologous genes in deep subseafloor sedimentary metagenomes.</title>
        <authorList>
            <person name="Kawai M."/>
            <person name="Futagami T."/>
            <person name="Toyoda A."/>
            <person name="Takaki Y."/>
            <person name="Nishi S."/>
            <person name="Hori S."/>
            <person name="Arai W."/>
            <person name="Tsubouchi T."/>
            <person name="Morono Y."/>
            <person name="Uchiyama I."/>
            <person name="Ito T."/>
            <person name="Fujiyama A."/>
            <person name="Inagaki F."/>
            <person name="Takami H."/>
        </authorList>
    </citation>
    <scope>NUCLEOTIDE SEQUENCE</scope>
    <source>
        <strain evidence="1">Expedition CK06-06</strain>
    </source>
</reference>
<evidence type="ECO:0000313" key="1">
    <source>
        <dbReference type="EMBL" id="GAG86297.1"/>
    </source>
</evidence>
<dbReference type="SUPFAM" id="SSF56784">
    <property type="entry name" value="HAD-like"/>
    <property type="match status" value="1"/>
</dbReference>
<protein>
    <recommendedName>
        <fullName evidence="2">HAD family hydrolase</fullName>
    </recommendedName>
</protein>
<accession>X1BYT8</accession>
<proteinExistence type="predicted"/>
<dbReference type="AlphaFoldDB" id="X1BYT8"/>
<sequence>RKILGQYNLDPTRFLMVGNSLRSDILPVLKIGGQAVYIPNETTWFHENADHQEIGDFEYVELERITQLPELLIQKLS</sequence>
<comment type="caution">
    <text evidence="1">The sequence shown here is derived from an EMBL/GenBank/DDBJ whole genome shotgun (WGS) entry which is preliminary data.</text>
</comment>
<dbReference type="Gene3D" id="3.40.50.1000">
    <property type="entry name" value="HAD superfamily/HAD-like"/>
    <property type="match status" value="1"/>
</dbReference>
<evidence type="ECO:0008006" key="2">
    <source>
        <dbReference type="Google" id="ProtNLM"/>
    </source>
</evidence>
<dbReference type="InterPro" id="IPR036412">
    <property type="entry name" value="HAD-like_sf"/>
</dbReference>
<feature type="non-terminal residue" evidence="1">
    <location>
        <position position="1"/>
    </location>
</feature>